<dbReference type="SUPFAM" id="SSF103473">
    <property type="entry name" value="MFS general substrate transporter"/>
    <property type="match status" value="1"/>
</dbReference>
<keyword evidence="3 5" id="KW-1133">Transmembrane helix</keyword>
<dbReference type="InterPro" id="IPR036259">
    <property type="entry name" value="MFS_trans_sf"/>
</dbReference>
<dbReference type="OrthoDB" id="2585655at2759"/>
<dbReference type="Gene3D" id="1.20.1250.20">
    <property type="entry name" value="MFS general substrate transporter like domains"/>
    <property type="match status" value="1"/>
</dbReference>
<comment type="caution">
    <text evidence="7">The sequence shown here is derived from an EMBL/GenBank/DDBJ whole genome shotgun (WGS) entry which is preliminary data.</text>
</comment>
<dbReference type="InParanoid" id="A0A409VXR2"/>
<evidence type="ECO:0000256" key="4">
    <source>
        <dbReference type="ARBA" id="ARBA00023136"/>
    </source>
</evidence>
<sequence length="506" mass="54697">MSQRPSAGIEPAAHPGQIPRANIEYAIVRDDPREWSNGRKVHMVSYSRIWLDLVSVCDIEVHLSLAAIEDIIRDLDGSFESISWTISIHALVTGCFPFLWGAFSEVHGRKAVYLVSIALFVLGSGVAGGAQDINMLIVMRALQAIGGSALLTIGAATLADIYDAGERGSAMGLYYAAPLLGPSLGPIIGGALTSLFSWRMTFYFLAIFGGVAFLGFVFFKDTFRPERSLVYQAALKDVADTRQQNRQPVTVPSYGTGAGSLRAPAVDVHSECQPLIQDSKLRFRDMHLLRPIIEVTKQWNNICIFVASGLVYGGVTYCITYTSVKTFGGEPYNCGPLELGLVLLCFGVGNVFGSLFGGRWSDYVRNSYQVRNGGICEVEDRLNSAKVMMPILPLSLFAYGGLTERRYPLTPIAVAMFIAGFSSSWIYSSILAYIVDANSGRSSSAVPVNSFCRGLMAFVAAEIAIPLQTALGDGGLYSLLAGLMVLEGGLLLLLIAKGKSWRENTS</sequence>
<gene>
    <name evidence="7" type="ORF">CVT26_011466</name>
</gene>
<evidence type="ECO:0000256" key="5">
    <source>
        <dbReference type="SAM" id="Phobius"/>
    </source>
</evidence>
<evidence type="ECO:0000256" key="1">
    <source>
        <dbReference type="ARBA" id="ARBA00004141"/>
    </source>
</evidence>
<dbReference type="GO" id="GO:0022857">
    <property type="term" value="F:transmembrane transporter activity"/>
    <property type="evidence" value="ECO:0007669"/>
    <property type="project" value="InterPro"/>
</dbReference>
<feature type="transmembrane region" description="Helical" evidence="5">
    <location>
        <begin position="137"/>
        <end position="161"/>
    </location>
</feature>
<name>A0A409VXR2_9AGAR</name>
<dbReference type="AlphaFoldDB" id="A0A409VXR2"/>
<feature type="transmembrane region" description="Helical" evidence="5">
    <location>
        <begin position="477"/>
        <end position="496"/>
    </location>
</feature>
<feature type="transmembrane region" description="Helical" evidence="5">
    <location>
        <begin position="112"/>
        <end position="131"/>
    </location>
</feature>
<dbReference type="Proteomes" id="UP000284706">
    <property type="component" value="Unassembled WGS sequence"/>
</dbReference>
<feature type="transmembrane region" description="Helical" evidence="5">
    <location>
        <begin position="299"/>
        <end position="319"/>
    </location>
</feature>
<keyword evidence="4 5" id="KW-0472">Membrane</keyword>
<feature type="transmembrane region" description="Helical" evidence="5">
    <location>
        <begin position="173"/>
        <end position="196"/>
    </location>
</feature>
<dbReference type="InterPro" id="IPR020846">
    <property type="entry name" value="MFS_dom"/>
</dbReference>
<evidence type="ECO:0000313" key="8">
    <source>
        <dbReference type="Proteomes" id="UP000284706"/>
    </source>
</evidence>
<feature type="transmembrane region" description="Helical" evidence="5">
    <location>
        <begin position="202"/>
        <end position="219"/>
    </location>
</feature>
<comment type="subcellular location">
    <subcellularLocation>
        <location evidence="1">Membrane</location>
        <topology evidence="1">Multi-pass membrane protein</topology>
    </subcellularLocation>
</comment>
<evidence type="ECO:0000313" key="7">
    <source>
        <dbReference type="EMBL" id="PPQ71064.1"/>
    </source>
</evidence>
<dbReference type="PROSITE" id="PS50850">
    <property type="entry name" value="MFS"/>
    <property type="match status" value="1"/>
</dbReference>
<dbReference type="InterPro" id="IPR011701">
    <property type="entry name" value="MFS"/>
</dbReference>
<organism evidence="7 8">
    <name type="scientific">Gymnopilus dilepis</name>
    <dbReference type="NCBI Taxonomy" id="231916"/>
    <lineage>
        <taxon>Eukaryota</taxon>
        <taxon>Fungi</taxon>
        <taxon>Dikarya</taxon>
        <taxon>Basidiomycota</taxon>
        <taxon>Agaricomycotina</taxon>
        <taxon>Agaricomycetes</taxon>
        <taxon>Agaricomycetidae</taxon>
        <taxon>Agaricales</taxon>
        <taxon>Agaricineae</taxon>
        <taxon>Hymenogastraceae</taxon>
        <taxon>Gymnopilus</taxon>
    </lineage>
</organism>
<dbReference type="PANTHER" id="PTHR23502">
    <property type="entry name" value="MAJOR FACILITATOR SUPERFAMILY"/>
    <property type="match status" value="1"/>
</dbReference>
<evidence type="ECO:0000256" key="2">
    <source>
        <dbReference type="ARBA" id="ARBA00022692"/>
    </source>
</evidence>
<keyword evidence="8" id="KW-1185">Reference proteome</keyword>
<dbReference type="Pfam" id="PF07690">
    <property type="entry name" value="MFS_1"/>
    <property type="match status" value="1"/>
</dbReference>
<feature type="transmembrane region" description="Helical" evidence="5">
    <location>
        <begin position="339"/>
        <end position="361"/>
    </location>
</feature>
<reference evidence="7 8" key="1">
    <citation type="journal article" date="2018" name="Evol. Lett.">
        <title>Horizontal gene cluster transfer increased hallucinogenic mushroom diversity.</title>
        <authorList>
            <person name="Reynolds H.T."/>
            <person name="Vijayakumar V."/>
            <person name="Gluck-Thaler E."/>
            <person name="Korotkin H.B."/>
            <person name="Matheny P.B."/>
            <person name="Slot J.C."/>
        </authorList>
    </citation>
    <scope>NUCLEOTIDE SEQUENCE [LARGE SCALE GENOMIC DNA]</scope>
    <source>
        <strain evidence="7 8">SRW20</strain>
    </source>
</reference>
<evidence type="ECO:0000259" key="6">
    <source>
        <dbReference type="PROSITE" id="PS50850"/>
    </source>
</evidence>
<dbReference type="EMBL" id="NHYE01005517">
    <property type="protein sequence ID" value="PPQ71064.1"/>
    <property type="molecule type" value="Genomic_DNA"/>
</dbReference>
<feature type="domain" description="Major facilitator superfamily (MFS) profile" evidence="6">
    <location>
        <begin position="41"/>
        <end position="499"/>
    </location>
</feature>
<dbReference type="STRING" id="231916.A0A409VXR2"/>
<accession>A0A409VXR2</accession>
<protein>
    <recommendedName>
        <fullName evidence="6">Major facilitator superfamily (MFS) profile domain-containing protein</fullName>
    </recommendedName>
</protein>
<dbReference type="PANTHER" id="PTHR23502:SF5">
    <property type="entry name" value="QUINIDINE RESISTANCE PROTEIN 3"/>
    <property type="match status" value="1"/>
</dbReference>
<keyword evidence="2 5" id="KW-0812">Transmembrane</keyword>
<feature type="transmembrane region" description="Helical" evidence="5">
    <location>
        <begin position="82"/>
        <end position="100"/>
    </location>
</feature>
<dbReference type="GO" id="GO:0005886">
    <property type="term" value="C:plasma membrane"/>
    <property type="evidence" value="ECO:0007669"/>
    <property type="project" value="TreeGrafter"/>
</dbReference>
<evidence type="ECO:0000256" key="3">
    <source>
        <dbReference type="ARBA" id="ARBA00022989"/>
    </source>
</evidence>
<feature type="transmembrane region" description="Helical" evidence="5">
    <location>
        <begin position="412"/>
        <end position="434"/>
    </location>
</feature>
<dbReference type="Gene3D" id="1.20.1720.10">
    <property type="entry name" value="Multidrug resistance protein D"/>
    <property type="match status" value="1"/>
</dbReference>
<proteinExistence type="predicted"/>